<feature type="compositionally biased region" description="Low complexity" evidence="1">
    <location>
        <begin position="640"/>
        <end position="665"/>
    </location>
</feature>
<feature type="compositionally biased region" description="Low complexity" evidence="1">
    <location>
        <begin position="456"/>
        <end position="467"/>
    </location>
</feature>
<evidence type="ECO:0000313" key="3">
    <source>
        <dbReference type="Proteomes" id="UP001642540"/>
    </source>
</evidence>
<accession>A0ABP1RPJ7</accession>
<reference evidence="2 3" key="1">
    <citation type="submission" date="2024-08" db="EMBL/GenBank/DDBJ databases">
        <authorList>
            <person name="Cucini C."/>
            <person name="Frati F."/>
        </authorList>
    </citation>
    <scope>NUCLEOTIDE SEQUENCE [LARGE SCALE GENOMIC DNA]</scope>
</reference>
<feature type="compositionally biased region" description="Acidic residues" evidence="1">
    <location>
        <begin position="440"/>
        <end position="453"/>
    </location>
</feature>
<comment type="caution">
    <text evidence="2">The sequence shown here is derived from an EMBL/GenBank/DDBJ whole genome shotgun (WGS) entry which is preliminary data.</text>
</comment>
<name>A0ABP1RPJ7_9HEXA</name>
<keyword evidence="3" id="KW-1185">Reference proteome</keyword>
<feature type="region of interest" description="Disordered" evidence="1">
    <location>
        <begin position="168"/>
        <end position="339"/>
    </location>
</feature>
<feature type="compositionally biased region" description="Basic and acidic residues" evidence="1">
    <location>
        <begin position="364"/>
        <end position="375"/>
    </location>
</feature>
<feature type="compositionally biased region" description="Basic residues" evidence="1">
    <location>
        <begin position="329"/>
        <end position="338"/>
    </location>
</feature>
<evidence type="ECO:0000256" key="1">
    <source>
        <dbReference type="SAM" id="MobiDB-lite"/>
    </source>
</evidence>
<feature type="region of interest" description="Disordered" evidence="1">
    <location>
        <begin position="364"/>
        <end position="398"/>
    </location>
</feature>
<evidence type="ECO:0000313" key="2">
    <source>
        <dbReference type="EMBL" id="CAL8132483.1"/>
    </source>
</evidence>
<feature type="compositionally biased region" description="Basic residues" evidence="1">
    <location>
        <begin position="1"/>
        <end position="10"/>
    </location>
</feature>
<feature type="compositionally biased region" description="Low complexity" evidence="1">
    <location>
        <begin position="246"/>
        <end position="262"/>
    </location>
</feature>
<feature type="compositionally biased region" description="Basic and acidic residues" evidence="1">
    <location>
        <begin position="294"/>
        <end position="303"/>
    </location>
</feature>
<dbReference type="Proteomes" id="UP001642540">
    <property type="component" value="Unassembled WGS sequence"/>
</dbReference>
<feature type="region of interest" description="Disordered" evidence="1">
    <location>
        <begin position="637"/>
        <end position="666"/>
    </location>
</feature>
<sequence length="900" mass="101613">MGSRCLRRSTNKIEVPLGGEISQEDLVSKAPTRDQNTPEGESGAAWNSPKQIPKEKVIMSDSYSEILEGSFDSILNGGGEKLHSVLKHEVGVVQGARRLKTVQDDPNWIESSEADGYDDTGTKVIKIEGRILKSQRVLEKKHSQIENKSMKLLFNWFCLQNRIPLLSSSNEQDRSGGGRRSKSRSKAPTGDQNTPGGDVGAEADLNSHRKSQRTGKKGSTVGGAGGGKRPHRQSSTSEPDSARSLQVIESSEQIVSSSAEVSTEINDRNRKRKSRRHEKFENEEQTTNRAKTFKLNEHGKVPADEIFSSSTNLVQNHRKKSYGNESSSRRKKSKRKHDHVIETSDIFSIPTSSVSQSFQEKVRTGKSVHIEEPGGRESLSANPTKNKQVKEYRRRSSYRKKLKSRKTLLQREDPFLIINLSEISKIVRTERGNEWLEWTSSEDEAQDQDEDEQEHPISFPSTPSAPSSPGDYVLYQAHNLLEPTTLFPYFVDCYQVNFTQDNCGNPGVALPSLSNFAVKISPPQIQLIAVNQNPDFDENDYRMFCCYKYAWSSENEVKVCNMRSKAELIRFCRLKSTWYRFFNASAASLRKLRMAGSGKRDDLGVGVPYDDPVRMSWTKCLCMSNATECKKVDPDWGSGTSTIRPPTKKPITTTTTLQPGTPGKPSCVDLPDLPSVTNKYFIKCPIPSKAGLWKDLPFIAHPFIFQKVKNGQHSSFKLHLKLKPTCNPDAEGNPLPRDTVDDSLQNGEVVYDCDENHGHHFSRDTNSYFEDECSNPILFYNTIWTPSKQRIRVVKLSESRVACCINYPLQNVPLSRKQALVCNNVEDVSFKCGNKTDNIREYCLSSFMKKWIQLDYNKRDRLESDKMVVKCMCNQLEYVQKTNTGLVNDRACLNYINSLM</sequence>
<dbReference type="EMBL" id="CAXLJM020000092">
    <property type="protein sequence ID" value="CAL8132483.1"/>
    <property type="molecule type" value="Genomic_DNA"/>
</dbReference>
<feature type="region of interest" description="Disordered" evidence="1">
    <location>
        <begin position="1"/>
        <end position="51"/>
    </location>
</feature>
<proteinExistence type="predicted"/>
<feature type="region of interest" description="Disordered" evidence="1">
    <location>
        <begin position="437"/>
        <end position="467"/>
    </location>
</feature>
<gene>
    <name evidence="2" type="ORF">ODALV1_LOCUS24629</name>
</gene>
<protein>
    <submittedName>
        <fullName evidence="2">Uncharacterized protein</fullName>
    </submittedName>
</protein>
<organism evidence="2 3">
    <name type="scientific">Orchesella dallaii</name>
    <dbReference type="NCBI Taxonomy" id="48710"/>
    <lineage>
        <taxon>Eukaryota</taxon>
        <taxon>Metazoa</taxon>
        <taxon>Ecdysozoa</taxon>
        <taxon>Arthropoda</taxon>
        <taxon>Hexapoda</taxon>
        <taxon>Collembola</taxon>
        <taxon>Entomobryomorpha</taxon>
        <taxon>Entomobryoidea</taxon>
        <taxon>Orchesellidae</taxon>
        <taxon>Orchesellinae</taxon>
        <taxon>Orchesella</taxon>
    </lineage>
</organism>